<dbReference type="Proteomes" id="UP000536624">
    <property type="component" value="Unassembled WGS sequence"/>
</dbReference>
<dbReference type="PANTHER" id="PTHR43798">
    <property type="entry name" value="MONOACYLGLYCEROL LIPASE"/>
    <property type="match status" value="1"/>
</dbReference>
<comment type="subcellular location">
    <subcellularLocation>
        <location evidence="1">Endomembrane system</location>
        <topology evidence="1">Multi-pass membrane protein</topology>
    </subcellularLocation>
</comment>
<dbReference type="GO" id="GO:0016020">
    <property type="term" value="C:membrane"/>
    <property type="evidence" value="ECO:0007669"/>
    <property type="project" value="TreeGrafter"/>
</dbReference>
<dbReference type="Gene3D" id="3.40.50.1820">
    <property type="entry name" value="alpha/beta hydrolase"/>
    <property type="match status" value="1"/>
</dbReference>
<dbReference type="GO" id="GO:0012505">
    <property type="term" value="C:endomembrane system"/>
    <property type="evidence" value="ECO:0007669"/>
    <property type="project" value="UniProtKB-SubCell"/>
</dbReference>
<accession>A0A7X5X992</accession>
<dbReference type="Pfam" id="PF00561">
    <property type="entry name" value="Abhydrolase_1"/>
    <property type="match status" value="1"/>
</dbReference>
<protein>
    <recommendedName>
        <fullName evidence="5">HTTM-like domain-containing protein</fullName>
    </recommendedName>
</protein>
<reference evidence="6 7" key="1">
    <citation type="submission" date="2020-02" db="EMBL/GenBank/DDBJ databases">
        <title>Streptomyces malaysiensis DSM14702 (JHCC583434, PFL_A843) Genome sequencing and assembly.</title>
        <authorList>
            <person name="Samborskyy M."/>
        </authorList>
    </citation>
    <scope>NUCLEOTIDE SEQUENCE [LARGE SCALE GENOMIC DNA]</scope>
    <source>
        <strain evidence="6 7">DSM 14702</strain>
    </source>
</reference>
<dbReference type="InterPro" id="IPR000073">
    <property type="entry name" value="AB_hydrolase_1"/>
</dbReference>
<dbReference type="InterPro" id="IPR050266">
    <property type="entry name" value="AB_hydrolase_sf"/>
</dbReference>
<name>A0A7X5X992_STRMQ</name>
<proteinExistence type="predicted"/>
<dbReference type="EMBL" id="JAALLH010000001">
    <property type="protein sequence ID" value="NIY69004.1"/>
    <property type="molecule type" value="Genomic_DNA"/>
</dbReference>
<dbReference type="InterPro" id="IPR011020">
    <property type="entry name" value="HTTM-like"/>
</dbReference>
<evidence type="ECO:0000256" key="4">
    <source>
        <dbReference type="ARBA" id="ARBA00023136"/>
    </source>
</evidence>
<evidence type="ECO:0000259" key="5">
    <source>
        <dbReference type="SMART" id="SM00752"/>
    </source>
</evidence>
<evidence type="ECO:0000256" key="2">
    <source>
        <dbReference type="ARBA" id="ARBA00022692"/>
    </source>
</evidence>
<comment type="caution">
    <text evidence="6">The sequence shown here is derived from an EMBL/GenBank/DDBJ whole genome shotgun (WGS) entry which is preliminary data.</text>
</comment>
<dbReference type="GO" id="GO:0003824">
    <property type="term" value="F:catalytic activity"/>
    <property type="evidence" value="ECO:0007669"/>
    <property type="project" value="UniProtKB-ARBA"/>
</dbReference>
<dbReference type="InterPro" id="IPR029058">
    <property type="entry name" value="AB_hydrolase_fold"/>
</dbReference>
<dbReference type="SMART" id="SM00752">
    <property type="entry name" value="HTTM"/>
    <property type="match status" value="1"/>
</dbReference>
<gene>
    <name evidence="6" type="ORF">SMALB_7105</name>
</gene>
<feature type="domain" description="HTTM-like" evidence="5">
    <location>
        <begin position="4"/>
        <end position="256"/>
    </location>
</feature>
<dbReference type="SUPFAM" id="SSF53474">
    <property type="entry name" value="alpha/beta-Hydrolases"/>
    <property type="match status" value="1"/>
</dbReference>
<evidence type="ECO:0000256" key="1">
    <source>
        <dbReference type="ARBA" id="ARBA00004127"/>
    </source>
</evidence>
<sequence>MEGITSVGAFTSALEQMTTASTLADDEIFGWPVLRLMRPYLHSGKGRQFARILEYPQVVGLVQSRGLAAAGLILPGASRAQRGVLSAAMCGTSMATQTRMGYGLDGSDHFAFINYAGATLEKLFPHDPRAREAAAAFIAVHSCLSYFTAGVCKLDSPVWRDGTAIPMIFRTGTYGDPDFYAFVRDRPWACKALAWTTIAGEMAFPLALVVPKPVARGILGMGAGFHLANARFMGLNRFLWSFAGTYPAVDHVSARVGPVVRSKVASGARALAARPGRAGAALGIAAAAAGVAVGTAKVLGERRRARLARTAPGAYVSAAGSRLHVLARTAGDRPTVIFESGLACPATEWAWVADQLPPGTPYLAYDRPGIGWSDPVRVSDAEEYAARLKRLIQALGLKPPYIMVGHSVGGLLIRSFARRNPEAVGGLVFVDSSHPDQIERSARQRENLPWVRRELTRRYLKSLLRPSGGSYDFGAVAELPGPLAKVTKRCMMSPESWRAARQEYGEWTRSWAPDARALADLSPWPVSVVTAGRTAESDPVHGRLQSELAALSPVSRHDTVKGAAHDALVMSAEHAPRVVEGIEWVSSALSPA</sequence>
<keyword evidence="3" id="KW-1133">Transmembrane helix</keyword>
<evidence type="ECO:0000313" key="7">
    <source>
        <dbReference type="Proteomes" id="UP000536624"/>
    </source>
</evidence>
<evidence type="ECO:0000313" key="6">
    <source>
        <dbReference type="EMBL" id="NIY69004.1"/>
    </source>
</evidence>
<dbReference type="AlphaFoldDB" id="A0A7X5X992"/>
<organism evidence="6 7">
    <name type="scientific">Streptomyces malaysiensis</name>
    <dbReference type="NCBI Taxonomy" id="92644"/>
    <lineage>
        <taxon>Bacteria</taxon>
        <taxon>Bacillati</taxon>
        <taxon>Actinomycetota</taxon>
        <taxon>Actinomycetes</taxon>
        <taxon>Kitasatosporales</taxon>
        <taxon>Streptomycetaceae</taxon>
        <taxon>Streptomyces</taxon>
        <taxon>Streptomyces violaceusniger group</taxon>
    </lineage>
</organism>
<evidence type="ECO:0000256" key="3">
    <source>
        <dbReference type="ARBA" id="ARBA00022989"/>
    </source>
</evidence>
<keyword evidence="2" id="KW-0812">Transmembrane</keyword>
<dbReference type="PANTHER" id="PTHR43798:SF33">
    <property type="entry name" value="HYDROLASE, PUTATIVE (AFU_ORTHOLOGUE AFUA_2G14860)-RELATED"/>
    <property type="match status" value="1"/>
</dbReference>
<keyword evidence="4" id="KW-0472">Membrane</keyword>